<dbReference type="STRING" id="45073.Lqui_1363"/>
<dbReference type="Pfam" id="PF07499">
    <property type="entry name" value="RuvA_C"/>
    <property type="match status" value="1"/>
</dbReference>
<evidence type="ECO:0000313" key="9">
    <source>
        <dbReference type="Proteomes" id="UP000054618"/>
    </source>
</evidence>
<keyword evidence="3 6" id="KW-0238">DNA-binding</keyword>
<dbReference type="Pfam" id="PF14520">
    <property type="entry name" value="HHH_5"/>
    <property type="match status" value="1"/>
</dbReference>
<comment type="similarity">
    <text evidence="6">Belongs to the RuvA family.</text>
</comment>
<keyword evidence="4 6" id="KW-0233">DNA recombination</keyword>
<dbReference type="Pfam" id="PF01330">
    <property type="entry name" value="RuvA_N"/>
    <property type="match status" value="1"/>
</dbReference>
<accession>A0A0W0Y063</accession>
<dbReference type="SUPFAM" id="SSF47781">
    <property type="entry name" value="RuvA domain 2-like"/>
    <property type="match status" value="1"/>
</dbReference>
<dbReference type="Gene3D" id="1.10.150.20">
    <property type="entry name" value="5' to 3' exonuclease, C-terminal subdomain"/>
    <property type="match status" value="1"/>
</dbReference>
<dbReference type="GO" id="GO:0009379">
    <property type="term" value="C:Holliday junction helicase complex"/>
    <property type="evidence" value="ECO:0007669"/>
    <property type="project" value="InterPro"/>
</dbReference>
<dbReference type="Gene3D" id="2.40.50.140">
    <property type="entry name" value="Nucleic acid-binding proteins"/>
    <property type="match status" value="1"/>
</dbReference>
<comment type="subcellular location">
    <subcellularLocation>
        <location evidence="6">Cytoplasm</location>
    </subcellularLocation>
</comment>
<dbReference type="GO" id="GO:0000400">
    <property type="term" value="F:four-way junction DNA binding"/>
    <property type="evidence" value="ECO:0007669"/>
    <property type="project" value="UniProtKB-UniRule"/>
</dbReference>
<evidence type="ECO:0000313" key="8">
    <source>
        <dbReference type="EMBL" id="KTD50038.1"/>
    </source>
</evidence>
<keyword evidence="8" id="KW-0067">ATP-binding</keyword>
<dbReference type="InterPro" id="IPR013849">
    <property type="entry name" value="DNA_helicase_Holl-junc_RuvA_I"/>
</dbReference>
<keyword evidence="5 6" id="KW-0234">DNA repair</keyword>
<keyword evidence="8" id="KW-0547">Nucleotide-binding</keyword>
<keyword evidence="8" id="KW-0378">Hydrolase</keyword>
<reference evidence="8 9" key="1">
    <citation type="submission" date="2015-11" db="EMBL/GenBank/DDBJ databases">
        <title>Genomic analysis of 38 Legionella species identifies large and diverse effector repertoires.</title>
        <authorList>
            <person name="Burstein D."/>
            <person name="Amaro F."/>
            <person name="Zusman T."/>
            <person name="Lifshitz Z."/>
            <person name="Cohen O."/>
            <person name="Gilbert J.A."/>
            <person name="Pupko T."/>
            <person name="Shuman H.A."/>
            <person name="Segal G."/>
        </authorList>
    </citation>
    <scope>NUCLEOTIDE SEQUENCE [LARGE SCALE GENOMIC DNA]</scope>
    <source>
        <strain evidence="8 9">CDC#1442-AUS-E</strain>
    </source>
</reference>
<evidence type="ECO:0000256" key="1">
    <source>
        <dbReference type="ARBA" id="ARBA00022490"/>
    </source>
</evidence>
<dbReference type="InterPro" id="IPR012340">
    <property type="entry name" value="NA-bd_OB-fold"/>
</dbReference>
<organism evidence="8 9">
    <name type="scientific">Legionella quinlivanii</name>
    <dbReference type="NCBI Taxonomy" id="45073"/>
    <lineage>
        <taxon>Bacteria</taxon>
        <taxon>Pseudomonadati</taxon>
        <taxon>Pseudomonadota</taxon>
        <taxon>Gammaproteobacteria</taxon>
        <taxon>Legionellales</taxon>
        <taxon>Legionellaceae</taxon>
        <taxon>Legionella</taxon>
    </lineage>
</organism>
<dbReference type="PATRIC" id="fig|45073.5.peg.1435"/>
<keyword evidence="9" id="KW-1185">Reference proteome</keyword>
<dbReference type="HAMAP" id="MF_00031">
    <property type="entry name" value="DNA_HJ_migration_RuvA"/>
    <property type="match status" value="1"/>
</dbReference>
<sequence length="205" mass="22749">MIGWLQGTIIDKSHPGRFVVNVNGVGYDVETSLNTFFQLEASGGQITLHIHTIVREDAFLLYGFADKLERSLFRALIKVNGVGPKLAINILSSIAPTEFIQTIVQQNAVFLTKLPGIGKKTAERLIIEMKDSIEQLMVSESLEVPKRELTVNPREQDEAIRALEALGYKLQEATKVVSRLDDGNKSCEQLIRQALKELAGRAVFS</sequence>
<proteinExistence type="inferred from homology"/>
<comment type="caution">
    <text evidence="8">The sequence shown here is derived from an EMBL/GenBank/DDBJ whole genome shotgun (WGS) entry which is preliminary data.</text>
</comment>
<gene>
    <name evidence="6 8" type="primary">ruvA</name>
    <name evidence="8" type="ORF">Lqui_1363</name>
</gene>
<feature type="domain" description="Helix-hairpin-helix DNA-binding motif class 1" evidence="7">
    <location>
        <begin position="109"/>
        <end position="128"/>
    </location>
</feature>
<evidence type="ECO:0000256" key="6">
    <source>
        <dbReference type="HAMAP-Rule" id="MF_00031"/>
    </source>
</evidence>
<feature type="region of interest" description="Domain III" evidence="6">
    <location>
        <begin position="151"/>
        <end position="205"/>
    </location>
</feature>
<dbReference type="InterPro" id="IPR011114">
    <property type="entry name" value="RuvA_C"/>
</dbReference>
<dbReference type="SUPFAM" id="SSF46929">
    <property type="entry name" value="DNA helicase RuvA subunit, C-terminal domain"/>
    <property type="match status" value="1"/>
</dbReference>
<dbReference type="OrthoDB" id="5293449at2"/>
<evidence type="ECO:0000256" key="4">
    <source>
        <dbReference type="ARBA" id="ARBA00023172"/>
    </source>
</evidence>
<dbReference type="GO" id="GO:0006310">
    <property type="term" value="P:DNA recombination"/>
    <property type="evidence" value="ECO:0007669"/>
    <property type="project" value="UniProtKB-UniRule"/>
</dbReference>
<evidence type="ECO:0000256" key="2">
    <source>
        <dbReference type="ARBA" id="ARBA00022763"/>
    </source>
</evidence>
<dbReference type="InterPro" id="IPR000085">
    <property type="entry name" value="RuvA"/>
</dbReference>
<feature type="domain" description="Helix-hairpin-helix DNA-binding motif class 1" evidence="7">
    <location>
        <begin position="74"/>
        <end position="93"/>
    </location>
</feature>
<dbReference type="Gene3D" id="1.10.8.10">
    <property type="entry name" value="DNA helicase RuvA subunit, C-terminal domain"/>
    <property type="match status" value="1"/>
</dbReference>
<dbReference type="GO" id="GO:0048476">
    <property type="term" value="C:Holliday junction resolvase complex"/>
    <property type="evidence" value="ECO:0007669"/>
    <property type="project" value="UniProtKB-UniRule"/>
</dbReference>
<dbReference type="Proteomes" id="UP000054618">
    <property type="component" value="Unassembled WGS sequence"/>
</dbReference>
<evidence type="ECO:0000256" key="5">
    <source>
        <dbReference type="ARBA" id="ARBA00023204"/>
    </source>
</evidence>
<keyword evidence="8" id="KW-0347">Helicase</keyword>
<dbReference type="InterPro" id="IPR010994">
    <property type="entry name" value="RuvA_2-like"/>
</dbReference>
<comment type="subunit">
    <text evidence="6">Homotetramer. Forms an RuvA(8)-RuvB(12)-Holliday junction (HJ) complex. HJ DNA is sandwiched between 2 RuvA tetramers; dsDNA enters through RuvA and exits via RuvB. An RuvB hexamer assembles on each DNA strand where it exits the tetramer. Each RuvB hexamer is contacted by two RuvA subunits (via domain III) on 2 adjacent RuvB subunits; this complex drives branch migration. In the full resolvosome a probable DNA-RuvA(4)-RuvB(12)-RuvC(2) complex forms which resolves the HJ.</text>
</comment>
<dbReference type="SUPFAM" id="SSF50249">
    <property type="entry name" value="Nucleic acid-binding proteins"/>
    <property type="match status" value="1"/>
</dbReference>
<keyword evidence="1 6" id="KW-0963">Cytoplasm</keyword>
<comment type="function">
    <text evidence="6">The RuvA-RuvB-RuvC complex processes Holliday junction (HJ) DNA during genetic recombination and DNA repair, while the RuvA-RuvB complex plays an important role in the rescue of blocked DNA replication forks via replication fork reversal (RFR). RuvA specifically binds to HJ cruciform DNA, conferring on it an open structure. The RuvB hexamer acts as an ATP-dependent pump, pulling dsDNA into and through the RuvAB complex. HJ branch migration allows RuvC to scan DNA until it finds its consensus sequence, where it cleaves and resolves the cruciform DNA.</text>
</comment>
<dbReference type="GO" id="GO:0005524">
    <property type="term" value="F:ATP binding"/>
    <property type="evidence" value="ECO:0007669"/>
    <property type="project" value="InterPro"/>
</dbReference>
<evidence type="ECO:0000259" key="7">
    <source>
        <dbReference type="SMART" id="SM00278"/>
    </source>
</evidence>
<comment type="domain">
    <text evidence="6">Has three domains with a flexible linker between the domains II and III and assumes an 'L' shape. Domain III is highly mobile and contacts RuvB.</text>
</comment>
<dbReference type="GO" id="GO:0005737">
    <property type="term" value="C:cytoplasm"/>
    <property type="evidence" value="ECO:0007669"/>
    <property type="project" value="UniProtKB-SubCell"/>
</dbReference>
<dbReference type="EMBL" id="LNYS01000008">
    <property type="protein sequence ID" value="KTD50038.1"/>
    <property type="molecule type" value="Genomic_DNA"/>
</dbReference>
<protein>
    <recommendedName>
        <fullName evidence="6">Holliday junction branch migration complex subunit RuvA</fullName>
    </recommendedName>
</protein>
<name>A0A0W0Y063_9GAMM</name>
<dbReference type="InterPro" id="IPR003583">
    <property type="entry name" value="Hlx-hairpin-Hlx_DNA-bd_motif"/>
</dbReference>
<dbReference type="CDD" id="cd14332">
    <property type="entry name" value="UBA_RuvA_C"/>
    <property type="match status" value="1"/>
</dbReference>
<dbReference type="GO" id="GO:0009378">
    <property type="term" value="F:four-way junction helicase activity"/>
    <property type="evidence" value="ECO:0007669"/>
    <property type="project" value="InterPro"/>
</dbReference>
<comment type="caution">
    <text evidence="6">Lacks conserved residue(s) required for the propagation of feature annotation.</text>
</comment>
<dbReference type="NCBIfam" id="TIGR00084">
    <property type="entry name" value="ruvA"/>
    <property type="match status" value="1"/>
</dbReference>
<evidence type="ECO:0000256" key="3">
    <source>
        <dbReference type="ARBA" id="ARBA00023125"/>
    </source>
</evidence>
<keyword evidence="2 6" id="KW-0227">DNA damage</keyword>
<dbReference type="SMART" id="SM00278">
    <property type="entry name" value="HhH1"/>
    <property type="match status" value="2"/>
</dbReference>
<dbReference type="AlphaFoldDB" id="A0A0W0Y063"/>
<dbReference type="InterPro" id="IPR036267">
    <property type="entry name" value="RuvA_C_sf"/>
</dbReference>
<dbReference type="GO" id="GO:0006281">
    <property type="term" value="P:DNA repair"/>
    <property type="evidence" value="ECO:0007669"/>
    <property type="project" value="UniProtKB-UniRule"/>
</dbReference>
<dbReference type="RefSeq" id="WP_058507483.1">
    <property type="nucleotide sequence ID" value="NZ_CAAAIK010000005.1"/>
</dbReference>